<proteinExistence type="predicted"/>
<keyword evidence="2" id="KW-1185">Reference proteome</keyword>
<evidence type="ECO:0000313" key="2">
    <source>
        <dbReference type="Proteomes" id="UP000314294"/>
    </source>
</evidence>
<dbReference type="EMBL" id="SRLO01000461">
    <property type="protein sequence ID" value="TNN55260.1"/>
    <property type="molecule type" value="Genomic_DNA"/>
</dbReference>
<protein>
    <submittedName>
        <fullName evidence="1">Uncharacterized protein</fullName>
    </submittedName>
</protein>
<comment type="caution">
    <text evidence="1">The sequence shown here is derived from an EMBL/GenBank/DDBJ whole genome shotgun (WGS) entry which is preliminary data.</text>
</comment>
<dbReference type="AlphaFoldDB" id="A0A4Z2GPU8"/>
<organism evidence="1 2">
    <name type="scientific">Liparis tanakae</name>
    <name type="common">Tanaka's snailfish</name>
    <dbReference type="NCBI Taxonomy" id="230148"/>
    <lineage>
        <taxon>Eukaryota</taxon>
        <taxon>Metazoa</taxon>
        <taxon>Chordata</taxon>
        <taxon>Craniata</taxon>
        <taxon>Vertebrata</taxon>
        <taxon>Euteleostomi</taxon>
        <taxon>Actinopterygii</taxon>
        <taxon>Neopterygii</taxon>
        <taxon>Teleostei</taxon>
        <taxon>Neoteleostei</taxon>
        <taxon>Acanthomorphata</taxon>
        <taxon>Eupercaria</taxon>
        <taxon>Perciformes</taxon>
        <taxon>Cottioidei</taxon>
        <taxon>Cottales</taxon>
        <taxon>Liparidae</taxon>
        <taxon>Liparis</taxon>
    </lineage>
</organism>
<name>A0A4Z2GPU8_9TELE</name>
<gene>
    <name evidence="1" type="ORF">EYF80_034526</name>
</gene>
<accession>A0A4Z2GPU8</accession>
<reference evidence="1 2" key="1">
    <citation type="submission" date="2019-03" db="EMBL/GenBank/DDBJ databases">
        <title>First draft genome of Liparis tanakae, snailfish: a comprehensive survey of snailfish specific genes.</title>
        <authorList>
            <person name="Kim W."/>
            <person name="Song I."/>
            <person name="Jeong J.-H."/>
            <person name="Kim D."/>
            <person name="Kim S."/>
            <person name="Ryu S."/>
            <person name="Song J.Y."/>
            <person name="Lee S.K."/>
        </authorList>
    </citation>
    <scope>NUCLEOTIDE SEQUENCE [LARGE SCALE GENOMIC DNA]</scope>
    <source>
        <tissue evidence="1">Muscle</tissue>
    </source>
</reference>
<sequence length="71" mass="7889">MWALDTGAATRHRFQGHGHLPSLAYLHPPVSVDRNICHSFTAPGPLMCFHAEINRLSNLVGLFGYNCSDRI</sequence>
<evidence type="ECO:0000313" key="1">
    <source>
        <dbReference type="EMBL" id="TNN55260.1"/>
    </source>
</evidence>
<dbReference type="Proteomes" id="UP000314294">
    <property type="component" value="Unassembled WGS sequence"/>
</dbReference>